<dbReference type="RefSeq" id="WP_122823171.1">
    <property type="nucleotide sequence ID" value="NZ_CP033325.1"/>
</dbReference>
<accession>A0ABV9D7C8</accession>
<keyword evidence="3" id="KW-1185">Reference proteome</keyword>
<sequence>MSGATALPLPEGTPGSLTAVSSDLVRVDSRVDQTLIAQHGASSPVISSSWKGGAAESRAAEANTLRARLTSASDRLPTIGTALTTYGEKLATTIEKVRRWQRKWDEAQETYTTLVRRLRNEPDEEGFDKQAVADKAADDRDAEHERLKRLYTDAMDELTAAGKTAATTVRGQCDLVVPEGNADSRNEVGAHLLRDLPLSGGEAMSELAKDVAPELADDLRKVVESNDPDKIAAFLEEYEQYADDPYFAQAVMSELEAEGLMETFTDLAIVNASLAGQDDKLGDQQQALLSMLGTMYATASGPAEGDVDPHGYNFEGINEWRDEVWFPSLTESGRTDYEFANDSFAGGHFDGYWAQGQLLAAATQAGVSPGVDFMEHVGVDLVEWDRENGGYEDYRSFNHGPTGMTGPDFFDYGDRDSMRAFHANDPVWALLESASQHEETTQALLMSDVSAKNGDQSIVDYLVRERGGSMETRMPFPDGGKLLAETVAEYGTDRSDEASTALAAQYLNAYVDTVGSGEFANGEKMTDNAFAEGRTGTADVISAHIEDFIRATDSPDVSNSPFSEELGRAGDPTSYRVNFDEETSDHFAQMFGDLALDRPDEVVTSDNPDARDNPPALQRVFNAALAHNATALHEGYASPDGDPMVAMDRGAGFLVHLTESAGHGRVESAEAQDAYNEYLREVLDSGAGLVPVGSIPVVGGVADAAYGLGTDAILDRIIDTDHATRQEVSEAEVGQNVRKLLEDQATMAVIENGAWEEGKDPVTWAADRGLSDSQTFVRDGQLMPIEEILADPDRQAAFFDHYLREPDGGAGVIRELTDQIEEAVGSGSVRAEDDYKAGG</sequence>
<name>A0ABV9D7C8_9MICO</name>
<evidence type="ECO:0008006" key="4">
    <source>
        <dbReference type="Google" id="ProtNLM"/>
    </source>
</evidence>
<evidence type="ECO:0000313" key="2">
    <source>
        <dbReference type="EMBL" id="MFC4553950.1"/>
    </source>
</evidence>
<evidence type="ECO:0000313" key="3">
    <source>
        <dbReference type="Proteomes" id="UP001595955"/>
    </source>
</evidence>
<evidence type="ECO:0000256" key="1">
    <source>
        <dbReference type="SAM" id="MobiDB-lite"/>
    </source>
</evidence>
<dbReference type="EMBL" id="JBHSGF010000001">
    <property type="protein sequence ID" value="MFC4553950.1"/>
    <property type="molecule type" value="Genomic_DNA"/>
</dbReference>
<feature type="region of interest" description="Disordered" evidence="1">
    <location>
        <begin position="552"/>
        <end position="571"/>
    </location>
</feature>
<proteinExistence type="predicted"/>
<gene>
    <name evidence="2" type="ORF">ACFO3F_01695</name>
</gene>
<organism evidence="2 3">
    <name type="scientific">Georgenia faecalis</name>
    <dbReference type="NCBI Taxonomy" id="2483799"/>
    <lineage>
        <taxon>Bacteria</taxon>
        <taxon>Bacillati</taxon>
        <taxon>Actinomycetota</taxon>
        <taxon>Actinomycetes</taxon>
        <taxon>Micrococcales</taxon>
        <taxon>Bogoriellaceae</taxon>
        <taxon>Georgenia</taxon>
    </lineage>
</organism>
<reference evidence="3" key="1">
    <citation type="journal article" date="2019" name="Int. J. Syst. Evol. Microbiol.">
        <title>The Global Catalogue of Microorganisms (GCM) 10K type strain sequencing project: providing services to taxonomists for standard genome sequencing and annotation.</title>
        <authorList>
            <consortium name="The Broad Institute Genomics Platform"/>
            <consortium name="The Broad Institute Genome Sequencing Center for Infectious Disease"/>
            <person name="Wu L."/>
            <person name="Ma J."/>
        </authorList>
    </citation>
    <scope>NUCLEOTIDE SEQUENCE [LARGE SCALE GENOMIC DNA]</scope>
    <source>
        <strain evidence="3">JCM 3369</strain>
    </source>
</reference>
<protein>
    <recommendedName>
        <fullName evidence="4">WXG100 family type VII secretion target</fullName>
    </recommendedName>
</protein>
<comment type="caution">
    <text evidence="2">The sequence shown here is derived from an EMBL/GenBank/DDBJ whole genome shotgun (WGS) entry which is preliminary data.</text>
</comment>
<dbReference type="Proteomes" id="UP001595955">
    <property type="component" value="Unassembled WGS sequence"/>
</dbReference>